<proteinExistence type="predicted"/>
<sequence>MHSSRPETPSSELPKRKLHVTQPARVRVEALYHPGGNGEYDDIPIPCVKLRGLWMRRAGLDVGARLKLELIPGGIQLTVEPEPDPAIPKVRQMGRLQKARLERQGQQPNP</sequence>
<evidence type="ECO:0000313" key="3">
    <source>
        <dbReference type="Proteomes" id="UP001226084"/>
    </source>
</evidence>
<reference evidence="2" key="1">
    <citation type="submission" date="2023-07" db="EMBL/GenBank/DDBJ databases">
        <title>Functional and genomic diversity of the sorghum phyllosphere microbiome.</title>
        <authorList>
            <person name="Shade A."/>
        </authorList>
    </citation>
    <scope>NUCLEOTIDE SEQUENCE</scope>
    <source>
        <strain evidence="2">SORGH_AS_0457</strain>
    </source>
</reference>
<gene>
    <name evidence="2" type="ORF">QE424_001320</name>
</gene>
<name>A0AAP5AH84_9GAMM</name>
<dbReference type="RefSeq" id="WP_307106710.1">
    <property type="nucleotide sequence ID" value="NZ_JAUTAS010000001.1"/>
</dbReference>
<dbReference type="EMBL" id="JAUTAS010000001">
    <property type="protein sequence ID" value="MDQ1108161.1"/>
    <property type="molecule type" value="Genomic_DNA"/>
</dbReference>
<evidence type="ECO:0000256" key="1">
    <source>
        <dbReference type="SAM" id="MobiDB-lite"/>
    </source>
</evidence>
<accession>A0AAP5AH84</accession>
<evidence type="ECO:0000313" key="2">
    <source>
        <dbReference type="EMBL" id="MDQ1108161.1"/>
    </source>
</evidence>
<feature type="region of interest" description="Disordered" evidence="1">
    <location>
        <begin position="1"/>
        <end position="20"/>
    </location>
</feature>
<comment type="caution">
    <text evidence="2">The sequence shown here is derived from an EMBL/GenBank/DDBJ whole genome shotgun (WGS) entry which is preliminary data.</text>
</comment>
<dbReference type="AlphaFoldDB" id="A0AAP5AH84"/>
<feature type="compositionally biased region" description="Polar residues" evidence="1">
    <location>
        <begin position="1"/>
        <end position="11"/>
    </location>
</feature>
<protein>
    <submittedName>
        <fullName evidence="2">Toxic protein SymE</fullName>
    </submittedName>
</protein>
<organism evidence="2 3">
    <name type="scientific">Stenotrophomonas rhizophila</name>
    <dbReference type="NCBI Taxonomy" id="216778"/>
    <lineage>
        <taxon>Bacteria</taxon>
        <taxon>Pseudomonadati</taxon>
        <taxon>Pseudomonadota</taxon>
        <taxon>Gammaproteobacteria</taxon>
        <taxon>Lysobacterales</taxon>
        <taxon>Lysobacteraceae</taxon>
        <taxon>Stenotrophomonas</taxon>
    </lineage>
</organism>
<dbReference type="Proteomes" id="UP001226084">
    <property type="component" value="Unassembled WGS sequence"/>
</dbReference>